<sequence length="157" mass="17547">MNDTAPTQQHADQVRAAAQQAFRDHLDHLAAGRVAEWADLFTEDGVLEFPYAPKGYPTRLTGRRELLAHMANFAEQFRVRFTDLRFHETVDPSLVIAELKGEGLALKTNRSYDQSYISVVETSDGKISHYVDYWNPLAAIDALGGEADDMVSAFSDD</sequence>
<dbReference type="EMBL" id="BMRG01000004">
    <property type="protein sequence ID" value="GGP52013.1"/>
    <property type="molecule type" value="Genomic_DNA"/>
</dbReference>
<dbReference type="AlphaFoldDB" id="A0A918AN40"/>
<dbReference type="Gene3D" id="3.10.450.50">
    <property type="match status" value="1"/>
</dbReference>
<dbReference type="InterPro" id="IPR032710">
    <property type="entry name" value="NTF2-like_dom_sf"/>
</dbReference>
<accession>A0A918AN40</accession>
<keyword evidence="3" id="KW-1185">Reference proteome</keyword>
<dbReference type="Pfam" id="PF12680">
    <property type="entry name" value="SnoaL_2"/>
    <property type="match status" value="1"/>
</dbReference>
<reference evidence="2" key="2">
    <citation type="submission" date="2020-09" db="EMBL/GenBank/DDBJ databases">
        <authorList>
            <person name="Sun Q."/>
            <person name="Ohkuma M."/>
        </authorList>
    </citation>
    <scope>NUCLEOTIDE SEQUENCE</scope>
    <source>
        <strain evidence="2">JCM 3313</strain>
    </source>
</reference>
<dbReference type="SUPFAM" id="SSF54427">
    <property type="entry name" value="NTF2-like"/>
    <property type="match status" value="1"/>
</dbReference>
<evidence type="ECO:0000313" key="3">
    <source>
        <dbReference type="Proteomes" id="UP000639606"/>
    </source>
</evidence>
<reference evidence="2" key="1">
    <citation type="journal article" date="2014" name="Int. J. Syst. Evol. Microbiol.">
        <title>Complete genome sequence of Corynebacterium casei LMG S-19264T (=DSM 44701T), isolated from a smear-ripened cheese.</title>
        <authorList>
            <consortium name="US DOE Joint Genome Institute (JGI-PGF)"/>
            <person name="Walter F."/>
            <person name="Albersmeier A."/>
            <person name="Kalinowski J."/>
            <person name="Ruckert C."/>
        </authorList>
    </citation>
    <scope>NUCLEOTIDE SEQUENCE</scope>
    <source>
        <strain evidence="2">JCM 3313</strain>
    </source>
</reference>
<comment type="caution">
    <text evidence="2">The sequence shown here is derived from an EMBL/GenBank/DDBJ whole genome shotgun (WGS) entry which is preliminary data.</text>
</comment>
<feature type="domain" description="SnoaL-like" evidence="1">
    <location>
        <begin position="23"/>
        <end position="129"/>
    </location>
</feature>
<evidence type="ECO:0000259" key="1">
    <source>
        <dbReference type="Pfam" id="PF12680"/>
    </source>
</evidence>
<dbReference type="Proteomes" id="UP000639606">
    <property type="component" value="Unassembled WGS sequence"/>
</dbReference>
<dbReference type="InterPro" id="IPR037401">
    <property type="entry name" value="SnoaL-like"/>
</dbReference>
<evidence type="ECO:0000313" key="2">
    <source>
        <dbReference type="EMBL" id="GGP52013.1"/>
    </source>
</evidence>
<name>A0A918AN40_9PSEU</name>
<protein>
    <recommendedName>
        <fullName evidence="1">SnoaL-like domain-containing protein</fullName>
    </recommendedName>
</protein>
<dbReference type="RefSeq" id="WP_189223412.1">
    <property type="nucleotide sequence ID" value="NZ_BMRG01000004.1"/>
</dbReference>
<organism evidence="2 3">
    <name type="scientific">Saccharothrix coeruleofusca</name>
    <dbReference type="NCBI Taxonomy" id="33919"/>
    <lineage>
        <taxon>Bacteria</taxon>
        <taxon>Bacillati</taxon>
        <taxon>Actinomycetota</taxon>
        <taxon>Actinomycetes</taxon>
        <taxon>Pseudonocardiales</taxon>
        <taxon>Pseudonocardiaceae</taxon>
        <taxon>Saccharothrix</taxon>
    </lineage>
</organism>
<proteinExistence type="predicted"/>
<gene>
    <name evidence="2" type="ORF">GCM10010185_25090</name>
</gene>